<evidence type="ECO:0000313" key="4">
    <source>
        <dbReference type="Proteomes" id="UP001057753"/>
    </source>
</evidence>
<evidence type="ECO:0000256" key="2">
    <source>
        <dbReference type="ARBA" id="ARBA00011738"/>
    </source>
</evidence>
<organism evidence="3 4">
    <name type="scientific">Salipaludibacillus agaradhaerens</name>
    <name type="common">Bacillus agaradhaerens</name>
    <dbReference type="NCBI Taxonomy" id="76935"/>
    <lineage>
        <taxon>Bacteria</taxon>
        <taxon>Bacillati</taxon>
        <taxon>Bacillota</taxon>
        <taxon>Bacilli</taxon>
        <taxon>Bacillales</taxon>
        <taxon>Bacillaceae</taxon>
    </lineage>
</organism>
<reference evidence="3" key="1">
    <citation type="submission" date="2020-06" db="EMBL/GenBank/DDBJ databases">
        <title>Insight into the genomes of haloalkaliphilic bacilli from Kenyan soda lakes.</title>
        <authorList>
            <person name="Mwirichia R."/>
            <person name="Villamizar G.C."/>
            <person name="Poehlein A."/>
            <person name="Mugweru J."/>
            <person name="Kipnyargis A."/>
            <person name="Kiplimo D."/>
            <person name="Orwa P."/>
            <person name="Daniel R."/>
        </authorList>
    </citation>
    <scope>NUCLEOTIDE SEQUENCE</scope>
    <source>
        <strain evidence="3">B1096_S55</strain>
    </source>
</reference>
<sequence>MRLERLAYDKMKISLSYEDLEQRGISTDKAWSDVPVIDELFQEMITEASEELNFEPEGPVVVEVFSIPSQGLVIIVTKTEDVFDDAELPFMQWEAFETKTHDAKLFKFNEFEDVIQLCKTLYTQNIQGGKLFHYRQTYYLAFGDKELPAAREKTIYAICCEFGEPANLSVHKLNDYGKIIVPSQAIKRITTYFS</sequence>
<proteinExistence type="inferred from homology"/>
<dbReference type="Gene3D" id="3.30.70.1950">
    <property type="match status" value="1"/>
</dbReference>
<protein>
    <submittedName>
        <fullName evidence="3">Adaptor protein MecA</fullName>
    </submittedName>
</protein>
<dbReference type="PANTHER" id="PTHR39161">
    <property type="entry name" value="ADAPTER PROTEIN MECA"/>
    <property type="match status" value="1"/>
</dbReference>
<comment type="caution">
    <text evidence="3">The sequence shown here is derived from an EMBL/GenBank/DDBJ whole genome shotgun (WGS) entry which is preliminary data.</text>
</comment>
<dbReference type="PANTHER" id="PTHR39161:SF2">
    <property type="entry name" value="ADAPTER PROTEIN MECA 2"/>
    <property type="match status" value="1"/>
</dbReference>
<name>A0A9Q4B1C6_SALAG</name>
<evidence type="ECO:0000313" key="3">
    <source>
        <dbReference type="EMBL" id="MCR6096546.1"/>
    </source>
</evidence>
<dbReference type="PIRSF" id="PIRSF029008">
    <property type="entry name" value="MecA"/>
    <property type="match status" value="1"/>
</dbReference>
<comment type="subunit">
    <text evidence="2">Homodimer.</text>
</comment>
<dbReference type="AlphaFoldDB" id="A0A9Q4B1C6"/>
<dbReference type="EMBL" id="JABXYM010000001">
    <property type="protein sequence ID" value="MCR6096546.1"/>
    <property type="molecule type" value="Genomic_DNA"/>
</dbReference>
<comment type="similarity">
    <text evidence="1">Belongs to the MecA family.</text>
</comment>
<dbReference type="Pfam" id="PF05389">
    <property type="entry name" value="MecA"/>
    <property type="match status" value="1"/>
</dbReference>
<gene>
    <name evidence="3" type="ORF">HXA33_08260</name>
</gene>
<dbReference type="InterPro" id="IPR038471">
    <property type="entry name" value="MecA_C_sf"/>
</dbReference>
<evidence type="ECO:0000256" key="1">
    <source>
        <dbReference type="ARBA" id="ARBA00005397"/>
    </source>
</evidence>
<accession>A0A9Q4B1C6</accession>
<dbReference type="Proteomes" id="UP001057753">
    <property type="component" value="Unassembled WGS sequence"/>
</dbReference>
<dbReference type="InterPro" id="IPR008681">
    <property type="entry name" value="Neg-reg_MecA"/>
</dbReference>
<keyword evidence="4" id="KW-1185">Reference proteome</keyword>
<dbReference type="RefSeq" id="WP_257821123.1">
    <property type="nucleotide sequence ID" value="NZ_JABXYM010000001.1"/>
</dbReference>